<feature type="transmembrane region" description="Helical" evidence="6">
    <location>
        <begin position="227"/>
        <end position="255"/>
    </location>
</feature>
<evidence type="ECO:0000313" key="9">
    <source>
        <dbReference type="Proteomes" id="UP000824200"/>
    </source>
</evidence>
<feature type="transmembrane region" description="Helical" evidence="6">
    <location>
        <begin position="453"/>
        <end position="473"/>
    </location>
</feature>
<keyword evidence="5 6" id="KW-0472">Membrane</keyword>
<evidence type="ECO:0000313" key="8">
    <source>
        <dbReference type="EMBL" id="HIR65790.1"/>
    </source>
</evidence>
<dbReference type="NCBIfam" id="TIGR00360">
    <property type="entry name" value="ComEC_N-term"/>
    <property type="match status" value="1"/>
</dbReference>
<feature type="transmembrane region" description="Helical" evidence="6">
    <location>
        <begin position="479"/>
        <end position="497"/>
    </location>
</feature>
<feature type="transmembrane region" description="Helical" evidence="6">
    <location>
        <begin position="391"/>
        <end position="419"/>
    </location>
</feature>
<evidence type="ECO:0000259" key="7">
    <source>
        <dbReference type="Pfam" id="PF03772"/>
    </source>
</evidence>
<dbReference type="EMBL" id="DVHL01000023">
    <property type="protein sequence ID" value="HIR65790.1"/>
    <property type="molecule type" value="Genomic_DNA"/>
</dbReference>
<reference evidence="8" key="1">
    <citation type="submission" date="2020-10" db="EMBL/GenBank/DDBJ databases">
        <authorList>
            <person name="Gilroy R."/>
        </authorList>
    </citation>
    <scope>NUCLEOTIDE SEQUENCE</scope>
    <source>
        <strain evidence="8">CHK121-14286</strain>
    </source>
</reference>
<feature type="domain" description="ComEC/Rec2-related protein" evidence="7">
    <location>
        <begin position="212"/>
        <end position="472"/>
    </location>
</feature>
<keyword evidence="2" id="KW-1003">Cell membrane</keyword>
<keyword evidence="4 6" id="KW-1133">Transmembrane helix</keyword>
<dbReference type="Proteomes" id="UP000824200">
    <property type="component" value="Unassembled WGS sequence"/>
</dbReference>
<feature type="transmembrane region" description="Helical" evidence="6">
    <location>
        <begin position="285"/>
        <end position="303"/>
    </location>
</feature>
<dbReference type="AlphaFoldDB" id="A0A9D1E3X5"/>
<proteinExistence type="predicted"/>
<comment type="subcellular location">
    <subcellularLocation>
        <location evidence="1">Cell membrane</location>
        <topology evidence="1">Multi-pass membrane protein</topology>
    </subcellularLocation>
</comment>
<protein>
    <submittedName>
        <fullName evidence="8">ComEC/Rec2 family competence protein</fullName>
    </submittedName>
</protein>
<comment type="caution">
    <text evidence="8">The sequence shown here is derived from an EMBL/GenBank/DDBJ whole genome shotgun (WGS) entry which is preliminary data.</text>
</comment>
<dbReference type="Pfam" id="PF03772">
    <property type="entry name" value="Competence"/>
    <property type="match status" value="1"/>
</dbReference>
<feature type="transmembrane region" description="Helical" evidence="6">
    <location>
        <begin position="361"/>
        <end position="385"/>
    </location>
</feature>
<dbReference type="PANTHER" id="PTHR30619:SF1">
    <property type="entry name" value="RECOMBINATION PROTEIN 2"/>
    <property type="match status" value="1"/>
</dbReference>
<feature type="transmembrane region" description="Helical" evidence="6">
    <location>
        <begin position="33"/>
        <end position="52"/>
    </location>
</feature>
<evidence type="ECO:0000256" key="4">
    <source>
        <dbReference type="ARBA" id="ARBA00022989"/>
    </source>
</evidence>
<reference evidence="8" key="2">
    <citation type="journal article" date="2021" name="PeerJ">
        <title>Extensive microbial diversity within the chicken gut microbiome revealed by metagenomics and culture.</title>
        <authorList>
            <person name="Gilroy R."/>
            <person name="Ravi A."/>
            <person name="Getino M."/>
            <person name="Pursley I."/>
            <person name="Horton D.L."/>
            <person name="Alikhan N.F."/>
            <person name="Baker D."/>
            <person name="Gharbi K."/>
            <person name="Hall N."/>
            <person name="Watson M."/>
            <person name="Adriaenssens E.M."/>
            <person name="Foster-Nyarko E."/>
            <person name="Jarju S."/>
            <person name="Secka A."/>
            <person name="Antonio M."/>
            <person name="Oren A."/>
            <person name="Chaudhuri R.R."/>
            <person name="La Ragione R."/>
            <person name="Hildebrand F."/>
            <person name="Pallen M.J."/>
        </authorList>
    </citation>
    <scope>NUCLEOTIDE SEQUENCE</scope>
    <source>
        <strain evidence="8">CHK121-14286</strain>
    </source>
</reference>
<feature type="transmembrane region" description="Helical" evidence="6">
    <location>
        <begin position="308"/>
        <end position="326"/>
    </location>
</feature>
<evidence type="ECO:0000256" key="3">
    <source>
        <dbReference type="ARBA" id="ARBA00022692"/>
    </source>
</evidence>
<evidence type="ECO:0000256" key="2">
    <source>
        <dbReference type="ARBA" id="ARBA00022475"/>
    </source>
</evidence>
<sequence>MKRLVNFRLSLLCALGVVGGILSFYCLLFGNVWVFAVTLTLLVVATVVFALLKRKIFAVFLVMALFLLVGFSDFAVVYANRDGNGFCCKEVTLTGRVTDIGRNGTVQNTVYLEKCVVDGVTLDGRVKMHVYDGTVFDTGDTVTLHGTLRNVYAVQSRVDTFAVRNNVRYEMSDVSLLQHQSGALTLGEKVRRYVYETTSKYMPENGDIAYALLTGDRNAVDSLKEDAFISAGIIHLLAVSGLHVGFVIAIFGFFLKKLRLPTFAELLILLVPLCFYAYVCNFTPSVLRAVIMAVCVYAVRIVYGRYDLLSSLCWAATIILVAQPLFLFDVGFQLSVTSVFGIATVHKRLSRVISKIPNKFAVKALSSLALSFSCIVATFFLNAYYFSSVAVAGLVVNVVAIPLTLVAFVLCFAGLVPFLSQYVLAVGDRVLQAVSWVAQGASKLDASLNINTVAVAIPVFMLVLFAVGGFVRLGKGKKIFYPVCGVILALCVAVTYIPQRSDNAVSAFFGYDDTVVVATSPNETVIVADFDDEYCMAQATDFLSHKRVDNLVLAITNCKDAQLNVVRQLCDAFDVARVYLLDSSGNTNVQNFLAERDIDTIRTLPNRRVGGNITIQPVYDGGLCAVVVKVGNITVANVVCDGVKAQNFAGLRSDIDYYLLREGESVYCDKNLPNLSVYQQNSPLNFGANKYGNFTIKEKDGNILLNFR</sequence>
<dbReference type="GO" id="GO:0005886">
    <property type="term" value="C:plasma membrane"/>
    <property type="evidence" value="ECO:0007669"/>
    <property type="project" value="UniProtKB-SubCell"/>
</dbReference>
<dbReference type="PANTHER" id="PTHR30619">
    <property type="entry name" value="DNA INTERNALIZATION/COMPETENCE PROTEIN COMEC/REC2"/>
    <property type="match status" value="1"/>
</dbReference>
<name>A0A9D1E3X5_9BACT</name>
<evidence type="ECO:0000256" key="5">
    <source>
        <dbReference type="ARBA" id="ARBA00023136"/>
    </source>
</evidence>
<dbReference type="InterPro" id="IPR052159">
    <property type="entry name" value="Competence_DNA_uptake"/>
</dbReference>
<keyword evidence="3 6" id="KW-0812">Transmembrane</keyword>
<gene>
    <name evidence="8" type="ORF">IAC95_02760</name>
</gene>
<evidence type="ECO:0000256" key="1">
    <source>
        <dbReference type="ARBA" id="ARBA00004651"/>
    </source>
</evidence>
<dbReference type="InterPro" id="IPR004477">
    <property type="entry name" value="ComEC_N"/>
</dbReference>
<feature type="transmembrane region" description="Helical" evidence="6">
    <location>
        <begin position="59"/>
        <end position="79"/>
    </location>
</feature>
<organism evidence="8 9">
    <name type="scientific">Candidatus Fimimonas gallinarum</name>
    <dbReference type="NCBI Taxonomy" id="2840821"/>
    <lineage>
        <taxon>Bacteria</taxon>
        <taxon>Pseudomonadati</taxon>
        <taxon>Myxococcota</taxon>
        <taxon>Myxococcia</taxon>
        <taxon>Myxococcales</taxon>
        <taxon>Cystobacterineae</taxon>
        <taxon>Myxococcaceae</taxon>
        <taxon>Myxococcaceae incertae sedis</taxon>
        <taxon>Candidatus Fimimonas</taxon>
    </lineage>
</organism>
<evidence type="ECO:0000256" key="6">
    <source>
        <dbReference type="SAM" id="Phobius"/>
    </source>
</evidence>
<feature type="transmembrane region" description="Helical" evidence="6">
    <location>
        <begin position="262"/>
        <end position="279"/>
    </location>
</feature>
<accession>A0A9D1E3X5</accession>